<dbReference type="Proteomes" id="UP001234178">
    <property type="component" value="Unassembled WGS sequence"/>
</dbReference>
<keyword evidence="2" id="KW-1185">Reference proteome</keyword>
<evidence type="ECO:0000313" key="2">
    <source>
        <dbReference type="Proteomes" id="UP001234178"/>
    </source>
</evidence>
<proteinExistence type="predicted"/>
<organism evidence="1 2">
    <name type="scientific">Daphnia magna</name>
    <dbReference type="NCBI Taxonomy" id="35525"/>
    <lineage>
        <taxon>Eukaryota</taxon>
        <taxon>Metazoa</taxon>
        <taxon>Ecdysozoa</taxon>
        <taxon>Arthropoda</taxon>
        <taxon>Crustacea</taxon>
        <taxon>Branchiopoda</taxon>
        <taxon>Diplostraca</taxon>
        <taxon>Cladocera</taxon>
        <taxon>Anomopoda</taxon>
        <taxon>Daphniidae</taxon>
        <taxon>Daphnia</taxon>
    </lineage>
</organism>
<comment type="caution">
    <text evidence="1">The sequence shown here is derived from an EMBL/GenBank/DDBJ whole genome shotgun (WGS) entry which is preliminary data.</text>
</comment>
<gene>
    <name evidence="1" type="ORF">OUZ56_006515</name>
</gene>
<reference evidence="1 2" key="1">
    <citation type="journal article" date="2023" name="Nucleic Acids Res.">
        <title>The hologenome of Daphnia magna reveals possible DNA methylation and microbiome-mediated evolution of the host genome.</title>
        <authorList>
            <person name="Chaturvedi A."/>
            <person name="Li X."/>
            <person name="Dhandapani V."/>
            <person name="Marshall H."/>
            <person name="Kissane S."/>
            <person name="Cuenca-Cambronero M."/>
            <person name="Asole G."/>
            <person name="Calvet F."/>
            <person name="Ruiz-Romero M."/>
            <person name="Marangio P."/>
            <person name="Guigo R."/>
            <person name="Rago D."/>
            <person name="Mirbahai L."/>
            <person name="Eastwood N."/>
            <person name="Colbourne J.K."/>
            <person name="Zhou J."/>
            <person name="Mallon E."/>
            <person name="Orsini L."/>
        </authorList>
    </citation>
    <scope>NUCLEOTIDE SEQUENCE [LARGE SCALE GENOMIC DNA]</scope>
    <source>
        <strain evidence="1">LRV0_1</strain>
    </source>
</reference>
<dbReference type="EMBL" id="JAOYFB010000001">
    <property type="protein sequence ID" value="KAK4004791.1"/>
    <property type="molecule type" value="Genomic_DNA"/>
</dbReference>
<protein>
    <submittedName>
        <fullName evidence="1">Uncharacterized protein</fullName>
    </submittedName>
</protein>
<sequence length="186" mass="20925">MIFKLNAQVFTYFALTSDQPLSKLSSLQQFSALAKNQTAVKILIVDCELFIIIISAEKSPLNSSHQAMPPYGSTTCFVFPPRNLVFLSLNLAKYDRLMLCHSLRLFLQKDCLLYQTRFPLLSAIPAPDPENSELPCVPVFYDAVKSLIVDFQLFIIISAKKSPSNASHQVMHPYLIYHVTPTPTGR</sequence>
<evidence type="ECO:0000313" key="1">
    <source>
        <dbReference type="EMBL" id="KAK4004791.1"/>
    </source>
</evidence>
<accession>A0ABQ9YVW8</accession>
<name>A0ABQ9YVW8_9CRUS</name>